<feature type="domain" description="Hydantoinase A/oxoprolinase" evidence="1">
    <location>
        <begin position="201"/>
        <end position="374"/>
    </location>
</feature>
<dbReference type="EMBL" id="JAPDRN010000019">
    <property type="protein sequence ID" value="KAJ9639051.1"/>
    <property type="molecule type" value="Genomic_DNA"/>
</dbReference>
<dbReference type="GO" id="GO:0016787">
    <property type="term" value="F:hydrolase activity"/>
    <property type="evidence" value="ECO:0007669"/>
    <property type="project" value="InterPro"/>
</dbReference>
<dbReference type="PANTHER" id="PTHR11365:SF10">
    <property type="entry name" value="HYDANTOINASE_OXOPROLINASE"/>
    <property type="match status" value="1"/>
</dbReference>
<evidence type="ECO:0000313" key="5">
    <source>
        <dbReference type="EMBL" id="KAJ9639051.1"/>
    </source>
</evidence>
<dbReference type="InterPro" id="IPR045079">
    <property type="entry name" value="Oxoprolinase-like"/>
</dbReference>
<dbReference type="Proteomes" id="UP001172681">
    <property type="component" value="Unassembled WGS sequence"/>
</dbReference>
<dbReference type="InterPro" id="IPR002821">
    <property type="entry name" value="Hydantoinase_A"/>
</dbReference>
<dbReference type="Pfam" id="PF06032">
    <property type="entry name" value="S-Me-THD_N"/>
    <property type="match status" value="1"/>
</dbReference>
<dbReference type="Pfam" id="PF01968">
    <property type="entry name" value="Hydantoinase_A"/>
    <property type="match status" value="1"/>
</dbReference>
<dbReference type="Gene3D" id="2.40.390.10">
    <property type="entry name" value="CV3147-like"/>
    <property type="match status" value="1"/>
</dbReference>
<name>A0AA39CZR7_9EURO</name>
<evidence type="ECO:0008006" key="7">
    <source>
        <dbReference type="Google" id="ProtNLM"/>
    </source>
</evidence>
<feature type="domain" description="S-Me-THD-like C-terminal" evidence="4">
    <location>
        <begin position="749"/>
        <end position="952"/>
    </location>
</feature>
<reference evidence="5" key="1">
    <citation type="submission" date="2022-10" db="EMBL/GenBank/DDBJ databases">
        <title>Culturing micro-colonial fungi from biological soil crusts in the Mojave desert and describing Neophaeococcomyces mojavensis, and introducing the new genera and species Taxawa tesnikishii.</title>
        <authorList>
            <person name="Kurbessoian T."/>
            <person name="Stajich J.E."/>
        </authorList>
    </citation>
    <scope>NUCLEOTIDE SEQUENCE</scope>
    <source>
        <strain evidence="5">TK_35</strain>
    </source>
</reference>
<dbReference type="AlphaFoldDB" id="A0AA39CZR7"/>
<evidence type="ECO:0000259" key="4">
    <source>
        <dbReference type="Pfam" id="PF20906"/>
    </source>
</evidence>
<dbReference type="SUPFAM" id="SSF160991">
    <property type="entry name" value="CV3147-like"/>
    <property type="match status" value="1"/>
</dbReference>
<evidence type="ECO:0000259" key="2">
    <source>
        <dbReference type="Pfam" id="PF05378"/>
    </source>
</evidence>
<dbReference type="InterPro" id="IPR027479">
    <property type="entry name" value="S-Me-THD_N_sf"/>
</dbReference>
<proteinExistence type="predicted"/>
<evidence type="ECO:0000259" key="3">
    <source>
        <dbReference type="Pfam" id="PF06032"/>
    </source>
</evidence>
<protein>
    <recommendedName>
        <fullName evidence="7">Hydantoinase/oxoprolinase</fullName>
    </recommendedName>
</protein>
<dbReference type="Pfam" id="PF05378">
    <property type="entry name" value="Hydant_A_N"/>
    <property type="match status" value="1"/>
</dbReference>
<dbReference type="InterPro" id="IPR010318">
    <property type="entry name" value="S-Me-THD_N"/>
</dbReference>
<organism evidence="5 6">
    <name type="scientific">Knufia peltigerae</name>
    <dbReference type="NCBI Taxonomy" id="1002370"/>
    <lineage>
        <taxon>Eukaryota</taxon>
        <taxon>Fungi</taxon>
        <taxon>Dikarya</taxon>
        <taxon>Ascomycota</taxon>
        <taxon>Pezizomycotina</taxon>
        <taxon>Eurotiomycetes</taxon>
        <taxon>Chaetothyriomycetidae</taxon>
        <taxon>Chaetothyriales</taxon>
        <taxon>Trichomeriaceae</taxon>
        <taxon>Knufia</taxon>
    </lineage>
</organism>
<gene>
    <name evidence="5" type="ORF">H2204_003959</name>
</gene>
<feature type="domain" description="S-Me-THD N-terminal" evidence="3">
    <location>
        <begin position="589"/>
        <end position="745"/>
    </location>
</feature>
<accession>A0AA39CZR7</accession>
<dbReference type="SUPFAM" id="SSF53067">
    <property type="entry name" value="Actin-like ATPase domain"/>
    <property type="match status" value="2"/>
</dbReference>
<dbReference type="InterPro" id="IPR048350">
    <property type="entry name" value="S-Me-THD-like_C"/>
</dbReference>
<sequence>MPARTPSYVIGIDVGGTNTDAVVLQNEQVVAWHKTPTTSDIQAGVELAVQEVVRKGHIPSGQIGSVKIGTTQFINAVLEQDRSKLDKVAVIRLCGPYSQRSPPFVGFPADLRTLMEGHCGYVDGGYQVDGRLVLALSHKQLKEQAAIIKSTSIKSIVVIGINSPSNPRQELEAESFLISELGPGYDVSCSHRIGRLGFLERENASILNASLRRFARHVIAGFNFAVQRLGKCRLYITLNDGTLSKASEAAEYPIGCFSSGPTNSARGAALLAGSLSQDEGDDREVLVADVGGTTTDICALLKTGFPRQSAAFVKVAGVRTNFTIPDVHSIALGGGSLVRTEQDQTRIGPDSVGSRLTREGVYFGGQTLTTTDLILSNHLTERLVPSQLKASGRREIKRAVEEAIDLVKTKQGDARVILVGGGSIIIGDEIAGVGELIRPNHFEVANAVGAAIGKISGSVDTIVTPKADNSSMDEQIEEAKVLAMDRCVAAGGSRTTQEVVEIELIPVSYATNGATRLIVRVVADLSEGFEDAEESHLPMTHDCVKSADSERHADGIDAKASSYDIVEQFDVESYRPRIEGDLWYLSEIDLQFLQDGAGVLGVGSCGDAYPSYVACLHAFARGEAITIRRQDTLPDSAIVLAAGFMGSPTVYLERIPGMHEVTDAMDAVIETSSITSFDAVIPNEIGGMNAFEALLAACHFGKSTLDADCVARAYPFLWQTVRCLRDVSVVPAAVADGAGRRQVFTAEKDNFRAEELMRDACTDLGSLAGVCINPLNGSEARSLPRNSYSLAWSIGRSIALSRSRKIDPVTTLLKEQNGVLLFRGKIISVVRHVTKGFTRGSVVLSSFSEEAVSRSDSGMYASGTSLAVEFENENLCAVLKQEGEEDKVLAVCPDLICFLDMANGAPLGISDYKYGLRVSVVALAAPLVWRTEQGLRMGGPSAFGLNMKYTPVGTEAYEPPRSVWEMCGGDQQ</sequence>
<dbReference type="FunFam" id="2.40.390.10:FF:000003">
    <property type="entry name" value="Uncharacterized protein"/>
    <property type="match status" value="1"/>
</dbReference>
<comment type="caution">
    <text evidence="5">The sequence shown here is derived from an EMBL/GenBank/DDBJ whole genome shotgun (WGS) entry which is preliminary data.</text>
</comment>
<dbReference type="InterPro" id="IPR024071">
    <property type="entry name" value="S-Me-THD_C_sf"/>
</dbReference>
<dbReference type="Gene3D" id="3.30.420.40">
    <property type="match status" value="1"/>
</dbReference>
<evidence type="ECO:0000259" key="1">
    <source>
        <dbReference type="Pfam" id="PF01968"/>
    </source>
</evidence>
<dbReference type="Pfam" id="PF20906">
    <property type="entry name" value="S-Me-THD_C"/>
    <property type="match status" value="1"/>
</dbReference>
<dbReference type="PANTHER" id="PTHR11365">
    <property type="entry name" value="5-OXOPROLINASE RELATED"/>
    <property type="match status" value="1"/>
</dbReference>
<dbReference type="Gene3D" id="3.40.1610.10">
    <property type="entry name" value="CV3147-like domain"/>
    <property type="match status" value="1"/>
</dbReference>
<evidence type="ECO:0000313" key="6">
    <source>
        <dbReference type="Proteomes" id="UP001172681"/>
    </source>
</evidence>
<keyword evidence="6" id="KW-1185">Reference proteome</keyword>
<dbReference type="InterPro" id="IPR008040">
    <property type="entry name" value="Hydant_A_N"/>
</dbReference>
<dbReference type="InterPro" id="IPR043129">
    <property type="entry name" value="ATPase_NBD"/>
</dbReference>
<feature type="domain" description="Hydantoinase/oxoprolinase N-terminal" evidence="2">
    <location>
        <begin position="10"/>
        <end position="177"/>
    </location>
</feature>